<gene>
    <name evidence="2" type="ORF">H6P81_012886</name>
</gene>
<dbReference type="EMBL" id="JAINDJ010000005">
    <property type="protein sequence ID" value="KAG9446758.1"/>
    <property type="molecule type" value="Genomic_DNA"/>
</dbReference>
<proteinExistence type="predicted"/>
<evidence type="ECO:0000256" key="1">
    <source>
        <dbReference type="SAM" id="MobiDB-lite"/>
    </source>
</evidence>
<reference evidence="2 3" key="1">
    <citation type="submission" date="2021-07" db="EMBL/GenBank/DDBJ databases">
        <title>The Aristolochia fimbriata genome: insights into angiosperm evolution, floral development and chemical biosynthesis.</title>
        <authorList>
            <person name="Jiao Y."/>
        </authorList>
    </citation>
    <scope>NUCLEOTIDE SEQUENCE [LARGE SCALE GENOMIC DNA]</scope>
    <source>
        <strain evidence="2">IBCAS-2021</strain>
        <tissue evidence="2">Leaf</tissue>
    </source>
</reference>
<protein>
    <submittedName>
        <fullName evidence="2">Uncharacterized protein</fullName>
    </submittedName>
</protein>
<feature type="region of interest" description="Disordered" evidence="1">
    <location>
        <begin position="7"/>
        <end position="34"/>
    </location>
</feature>
<feature type="region of interest" description="Disordered" evidence="1">
    <location>
        <begin position="58"/>
        <end position="79"/>
    </location>
</feature>
<dbReference type="Proteomes" id="UP000825729">
    <property type="component" value="Unassembled WGS sequence"/>
</dbReference>
<sequence>MVVLLEMSSSDSKRTVTGDFISSQGDREEEEVNQPKTIWHPLLGTTTSNSKRIISYDDETSSSFDSERTISDNNIPTSNHGGEEVDQILCEHHVKDGSAQVKPVTYVKSEAHAGKCAESEVDAVKYTKSEVDTVEYGESEVDLSSRYKTQDLIKRKSTKIGRINKDSNVIPKHGNYLQTRRKGVLKYLKVFEVRDHVQSSSASKNHQSCQRKDSMNSKNAI</sequence>
<dbReference type="AlphaFoldDB" id="A0AAV7EDE5"/>
<feature type="region of interest" description="Disordered" evidence="1">
    <location>
        <begin position="199"/>
        <end position="221"/>
    </location>
</feature>
<evidence type="ECO:0000313" key="3">
    <source>
        <dbReference type="Proteomes" id="UP000825729"/>
    </source>
</evidence>
<comment type="caution">
    <text evidence="2">The sequence shown here is derived from an EMBL/GenBank/DDBJ whole genome shotgun (WGS) entry which is preliminary data.</text>
</comment>
<name>A0AAV7EDE5_ARIFI</name>
<feature type="compositionally biased region" description="Polar residues" evidence="1">
    <location>
        <begin position="199"/>
        <end position="208"/>
    </location>
</feature>
<accession>A0AAV7EDE5</accession>
<evidence type="ECO:0000313" key="2">
    <source>
        <dbReference type="EMBL" id="KAG9446758.1"/>
    </source>
</evidence>
<keyword evidence="3" id="KW-1185">Reference proteome</keyword>
<organism evidence="2 3">
    <name type="scientific">Aristolochia fimbriata</name>
    <name type="common">White veined hardy Dutchman's pipe vine</name>
    <dbReference type="NCBI Taxonomy" id="158543"/>
    <lineage>
        <taxon>Eukaryota</taxon>
        <taxon>Viridiplantae</taxon>
        <taxon>Streptophyta</taxon>
        <taxon>Embryophyta</taxon>
        <taxon>Tracheophyta</taxon>
        <taxon>Spermatophyta</taxon>
        <taxon>Magnoliopsida</taxon>
        <taxon>Magnoliidae</taxon>
        <taxon>Piperales</taxon>
        <taxon>Aristolochiaceae</taxon>
        <taxon>Aristolochia</taxon>
    </lineage>
</organism>